<dbReference type="PROSITE" id="PS00636">
    <property type="entry name" value="DNAJ_1"/>
    <property type="match status" value="1"/>
</dbReference>
<evidence type="ECO:0000313" key="7">
    <source>
        <dbReference type="Proteomes" id="UP000033423"/>
    </source>
</evidence>
<dbReference type="GO" id="GO:0008270">
    <property type="term" value="F:zinc ion binding"/>
    <property type="evidence" value="ECO:0007669"/>
    <property type="project" value="UniProtKB-UniRule"/>
</dbReference>
<reference evidence="6 7" key="1">
    <citation type="submission" date="2015-02" db="EMBL/GenBank/DDBJ databases">
        <title>Single-cell genomics of uncultivated deep-branching MTB reveals a conserved set of magnetosome genes.</title>
        <authorList>
            <person name="Kolinko S."/>
            <person name="Richter M."/>
            <person name="Glockner F.O."/>
            <person name="Brachmann A."/>
            <person name="Schuler D."/>
        </authorList>
    </citation>
    <scope>NUCLEOTIDE SEQUENCE [LARGE SCALE GENOMIC DNA]</scope>
    <source>
        <strain evidence="6">TM-1</strain>
    </source>
</reference>
<comment type="subcellular location">
    <subcellularLocation>
        <location evidence="4">Cytoplasm</location>
    </subcellularLocation>
</comment>
<protein>
    <recommendedName>
        <fullName evidence="4">Chaperone protein DnaJ</fullName>
    </recommendedName>
</protein>
<dbReference type="SMART" id="SM00271">
    <property type="entry name" value="DnaJ"/>
    <property type="match status" value="1"/>
</dbReference>
<dbReference type="GO" id="GO:0009408">
    <property type="term" value="P:response to heat"/>
    <property type="evidence" value="ECO:0007669"/>
    <property type="project" value="InterPro"/>
</dbReference>
<dbReference type="InterPro" id="IPR001623">
    <property type="entry name" value="DnaJ_domain"/>
</dbReference>
<keyword evidence="2 4" id="KW-0346">Stress response</keyword>
<dbReference type="SUPFAM" id="SSF57938">
    <property type="entry name" value="DnaJ/Hsp40 cysteine-rich domain"/>
    <property type="match status" value="1"/>
</dbReference>
<dbReference type="Gene3D" id="1.10.287.110">
    <property type="entry name" value="DnaJ domain"/>
    <property type="match status" value="1"/>
</dbReference>
<dbReference type="InterPro" id="IPR002939">
    <property type="entry name" value="DnaJ_C"/>
</dbReference>
<dbReference type="GO" id="GO:0005524">
    <property type="term" value="F:ATP binding"/>
    <property type="evidence" value="ECO:0007669"/>
    <property type="project" value="InterPro"/>
</dbReference>
<comment type="subunit">
    <text evidence="4">Homodimer.</text>
</comment>
<dbReference type="GO" id="GO:0042026">
    <property type="term" value="P:protein refolding"/>
    <property type="evidence" value="ECO:0007669"/>
    <property type="project" value="TreeGrafter"/>
</dbReference>
<dbReference type="GO" id="GO:0051082">
    <property type="term" value="F:unfolded protein binding"/>
    <property type="evidence" value="ECO:0007669"/>
    <property type="project" value="UniProtKB-UniRule"/>
</dbReference>
<organism evidence="6 7">
    <name type="scientific">Candidatus Magnetobacterium bavaricum</name>
    <dbReference type="NCBI Taxonomy" id="29290"/>
    <lineage>
        <taxon>Bacteria</taxon>
        <taxon>Pseudomonadati</taxon>
        <taxon>Nitrospirota</taxon>
        <taxon>Thermodesulfovibrionia</taxon>
        <taxon>Thermodesulfovibrionales</taxon>
        <taxon>Candidatus Magnetobacteriaceae</taxon>
        <taxon>Candidatus Magnetobacterium</taxon>
    </lineage>
</organism>
<keyword evidence="7" id="KW-1185">Reference proteome</keyword>
<accession>A0A0F3GPC7</accession>
<dbReference type="InterPro" id="IPR012724">
    <property type="entry name" value="DnaJ"/>
</dbReference>
<evidence type="ECO:0000256" key="4">
    <source>
        <dbReference type="HAMAP-Rule" id="MF_01152"/>
    </source>
</evidence>
<dbReference type="FunFam" id="2.60.260.20:FF:000013">
    <property type="entry name" value="DnaJ subfamily B member 11"/>
    <property type="match status" value="1"/>
</dbReference>
<keyword evidence="4" id="KW-0677">Repeat</keyword>
<dbReference type="SUPFAM" id="SSF49493">
    <property type="entry name" value="HSP40/DnaJ peptide-binding domain"/>
    <property type="match status" value="2"/>
</dbReference>
<keyword evidence="4" id="KW-0862">Zinc</keyword>
<comment type="function">
    <text evidence="4">Participates actively in the response to hyperosmotic and heat shock by preventing the aggregation of stress-denatured proteins and by disaggregating proteins, also in an autonomous, DnaK-independent fashion. Unfolded proteins bind initially to DnaJ; upon interaction with the DnaJ-bound protein, DnaK hydrolyzes its bound ATP, resulting in the formation of a stable complex. GrpE releases ADP from DnaK; ATP binding to DnaK triggers the release of the substrate protein, thus completing the reaction cycle. Several rounds of ATP-dependent interactions between DnaJ, DnaK and GrpE are required for fully efficient folding. Also involved, together with DnaK and GrpE, in the DNA replication of plasmids through activation of initiation proteins.</text>
</comment>
<keyword evidence="4" id="KW-0963">Cytoplasm</keyword>
<feature type="domain" description="J" evidence="5">
    <location>
        <begin position="7"/>
        <end position="72"/>
    </location>
</feature>
<comment type="caution">
    <text evidence="4">Lacks conserved residue(s) required for the propagation of feature annotation.</text>
</comment>
<dbReference type="EMBL" id="LACI01001713">
    <property type="protein sequence ID" value="KJU83814.1"/>
    <property type="molecule type" value="Genomic_DNA"/>
</dbReference>
<keyword evidence="1 4" id="KW-0235">DNA replication</keyword>
<comment type="similarity">
    <text evidence="4">Belongs to the DnaJ family.</text>
</comment>
<dbReference type="CDD" id="cd06257">
    <property type="entry name" value="DnaJ"/>
    <property type="match status" value="1"/>
</dbReference>
<dbReference type="GO" id="GO:0005737">
    <property type="term" value="C:cytoplasm"/>
    <property type="evidence" value="ECO:0007669"/>
    <property type="project" value="UniProtKB-SubCell"/>
</dbReference>
<feature type="binding site" evidence="4">
    <location>
        <position position="174"/>
    </location>
    <ligand>
        <name>Zn(2+)</name>
        <dbReference type="ChEBI" id="CHEBI:29105"/>
        <label>1</label>
    </ligand>
</feature>
<dbReference type="InterPro" id="IPR036869">
    <property type="entry name" value="J_dom_sf"/>
</dbReference>
<comment type="cofactor">
    <cofactor evidence="4">
        <name>Zn(2+)</name>
        <dbReference type="ChEBI" id="CHEBI:29105"/>
    </cofactor>
    <text evidence="4">Binds 2 Zn(2+) ions per monomer.</text>
</comment>
<evidence type="ECO:0000256" key="3">
    <source>
        <dbReference type="ARBA" id="ARBA00023186"/>
    </source>
</evidence>
<dbReference type="PANTHER" id="PTHR43096">
    <property type="entry name" value="DNAJ HOMOLOG 1, MITOCHONDRIAL-RELATED"/>
    <property type="match status" value="1"/>
</dbReference>
<dbReference type="PANTHER" id="PTHR43096:SF52">
    <property type="entry name" value="DNAJ HOMOLOG 1, MITOCHONDRIAL-RELATED"/>
    <property type="match status" value="1"/>
</dbReference>
<dbReference type="Gene3D" id="6.20.20.10">
    <property type="match status" value="1"/>
</dbReference>
<feature type="binding site" evidence="4">
    <location>
        <position position="157"/>
    </location>
    <ligand>
        <name>Zn(2+)</name>
        <dbReference type="ChEBI" id="CHEBI:29105"/>
        <label>1</label>
    </ligand>
</feature>
<dbReference type="InterPro" id="IPR036410">
    <property type="entry name" value="HSP_DnaJ_Cys-rich_dom_sf"/>
</dbReference>
<dbReference type="InterPro" id="IPR008971">
    <property type="entry name" value="HSP40/DnaJ_pept-bd"/>
</dbReference>
<evidence type="ECO:0000259" key="5">
    <source>
        <dbReference type="PROSITE" id="PS50076"/>
    </source>
</evidence>
<keyword evidence="3 4" id="KW-0143">Chaperone</keyword>
<dbReference type="HAMAP" id="MF_01152">
    <property type="entry name" value="DnaJ"/>
    <property type="match status" value="1"/>
</dbReference>
<dbReference type="GO" id="GO:0006260">
    <property type="term" value="P:DNA replication"/>
    <property type="evidence" value="ECO:0007669"/>
    <property type="project" value="UniProtKB-KW"/>
</dbReference>
<dbReference type="Proteomes" id="UP000033423">
    <property type="component" value="Unassembled WGS sequence"/>
</dbReference>
<dbReference type="SUPFAM" id="SSF46565">
    <property type="entry name" value="Chaperone J-domain"/>
    <property type="match status" value="1"/>
</dbReference>
<comment type="caution">
    <text evidence="6">The sequence shown here is derived from an EMBL/GenBank/DDBJ whole genome shotgun (WGS) entry which is preliminary data.</text>
</comment>
<gene>
    <name evidence="4" type="primary">dnaJ</name>
    <name evidence="6" type="ORF">MBAV_004009</name>
</gene>
<comment type="domain">
    <text evidence="4">The J domain is necessary and sufficient to stimulate DnaK ATPase activity. Zinc center 1 plays an important role in the autonomous, DnaK-independent chaperone activity of DnaJ. Zinc center 2 is essential for interaction with DnaK and for DnaJ activity.</text>
</comment>
<dbReference type="Pfam" id="PF00226">
    <property type="entry name" value="DnaJ"/>
    <property type="match status" value="1"/>
</dbReference>
<keyword evidence="4" id="KW-0479">Metal-binding</keyword>
<feature type="binding site" evidence="4">
    <location>
        <position position="160"/>
    </location>
    <ligand>
        <name>Zn(2+)</name>
        <dbReference type="ChEBI" id="CHEBI:29105"/>
        <label>1</label>
    </ligand>
</feature>
<feature type="binding site" evidence="4">
    <location>
        <position position="171"/>
    </location>
    <ligand>
        <name>Zn(2+)</name>
        <dbReference type="ChEBI" id="CHEBI:29105"/>
        <label>1</label>
    </ligand>
</feature>
<dbReference type="Gene3D" id="2.60.260.20">
    <property type="entry name" value="Urease metallochaperone UreE, N-terminal domain"/>
    <property type="match status" value="2"/>
</dbReference>
<evidence type="ECO:0000256" key="2">
    <source>
        <dbReference type="ARBA" id="ARBA00023016"/>
    </source>
</evidence>
<dbReference type="PRINTS" id="PR00625">
    <property type="entry name" value="JDOMAIN"/>
</dbReference>
<dbReference type="Pfam" id="PF01556">
    <property type="entry name" value="DnaJ_C"/>
    <property type="match status" value="1"/>
</dbReference>
<evidence type="ECO:0000256" key="1">
    <source>
        <dbReference type="ARBA" id="ARBA00022705"/>
    </source>
</evidence>
<dbReference type="PATRIC" id="fig|29290.4.peg.5304"/>
<dbReference type="AlphaFoldDB" id="A0A0F3GPC7"/>
<dbReference type="InterPro" id="IPR018253">
    <property type="entry name" value="DnaJ_domain_CS"/>
</dbReference>
<dbReference type="PROSITE" id="PS50076">
    <property type="entry name" value="DNAJ_2"/>
    <property type="match status" value="1"/>
</dbReference>
<evidence type="ECO:0000313" key="6">
    <source>
        <dbReference type="EMBL" id="KJU83814.1"/>
    </source>
</evidence>
<name>A0A0F3GPC7_9BACT</name>
<sequence length="333" mass="36323">MATDIKNYYSTLEVGKSATQEEIKKAYRKLARKYHPDLNPGSPWAEAKFKEINEAYDTLGDPKKRAEYDNPARPTFASNSGFDGFTNQRYANNFDINNFGDMFSEFFNLGAKTGAGGTGTGRTNTANKDVVVELTLTLQEAYEGVTKPMNIKRDIQCKQCYGSGRRLSKTCTACNGSGIEPLTETMKVKIPPGVDTGSKVRLKGKVGNGGYSGKTADIVIDVTVRPHEVFTRKGNDLHVIVPVTFPEAALGARIEVPSLDGSSIMTLPEGTHSGKVFKLKGKGMPTPGGDNKGDLYVEMRIVVPVGLSPIEKDTIRRLGNLYPEDPRKGMVKE</sequence>
<dbReference type="CDD" id="cd10747">
    <property type="entry name" value="DnaJ_C"/>
    <property type="match status" value="1"/>
</dbReference>
<proteinExistence type="inferred from homology"/>